<evidence type="ECO:0000313" key="1">
    <source>
        <dbReference type="EMBL" id="RDE18355.1"/>
    </source>
</evidence>
<sequence>MLDESYRNQYVQVTPAGAYYATLNSAADDARTLLLQLLSADIALPYSNALITGITGLSPEPAAELFDRLYRKGFFELFKQPATIVDEGLEKMLPELLPALSSTGRVVLADDQGFCLGCVGFEEPHAEALSAMTADLIMLYERHHDLLAQQLGVDGESWGLLDPLGQSQLGFWVVHIGSKKFALIIDEAPQLNQAATVELLSALARRYIGF</sequence>
<accession>A0A369WFV8</accession>
<dbReference type="SUPFAM" id="SSF103196">
    <property type="entry name" value="Roadblock/LC7 domain"/>
    <property type="match status" value="1"/>
</dbReference>
<dbReference type="EMBL" id="QQOH01000005">
    <property type="protein sequence ID" value="RDE18355.1"/>
    <property type="molecule type" value="Genomic_DNA"/>
</dbReference>
<evidence type="ECO:0000313" key="2">
    <source>
        <dbReference type="Proteomes" id="UP000253769"/>
    </source>
</evidence>
<dbReference type="Proteomes" id="UP000253769">
    <property type="component" value="Unassembled WGS sequence"/>
</dbReference>
<proteinExistence type="predicted"/>
<reference evidence="1 2" key="1">
    <citation type="submission" date="2018-07" db="EMBL/GenBank/DDBJ databases">
        <title>Motiliproteus coralliicola sp. nov., a bacterium isolated from Coral.</title>
        <authorList>
            <person name="Wang G."/>
        </authorList>
    </citation>
    <scope>NUCLEOTIDE SEQUENCE [LARGE SCALE GENOMIC DNA]</scope>
    <source>
        <strain evidence="1 2">C34</strain>
    </source>
</reference>
<protein>
    <recommendedName>
        <fullName evidence="3">Roadblock/LC7 domain-containing protein</fullName>
    </recommendedName>
</protein>
<keyword evidence="2" id="KW-1185">Reference proteome</keyword>
<name>A0A369WFV8_9GAMM</name>
<evidence type="ECO:0008006" key="3">
    <source>
        <dbReference type="Google" id="ProtNLM"/>
    </source>
</evidence>
<dbReference type="OrthoDB" id="5295752at2"/>
<gene>
    <name evidence="1" type="ORF">DV711_17010</name>
</gene>
<dbReference type="RefSeq" id="WP_114696931.1">
    <property type="nucleotide sequence ID" value="NZ_QQOH01000005.1"/>
</dbReference>
<comment type="caution">
    <text evidence="1">The sequence shown here is derived from an EMBL/GenBank/DDBJ whole genome shotgun (WGS) entry which is preliminary data.</text>
</comment>
<organism evidence="1 2">
    <name type="scientific">Motiliproteus coralliicola</name>
    <dbReference type="NCBI Taxonomy" id="2283196"/>
    <lineage>
        <taxon>Bacteria</taxon>
        <taxon>Pseudomonadati</taxon>
        <taxon>Pseudomonadota</taxon>
        <taxon>Gammaproteobacteria</taxon>
        <taxon>Oceanospirillales</taxon>
        <taxon>Oceanospirillaceae</taxon>
        <taxon>Motiliproteus</taxon>
    </lineage>
</organism>
<dbReference type="AlphaFoldDB" id="A0A369WFV8"/>